<keyword evidence="2" id="KW-1185">Reference proteome</keyword>
<dbReference type="EMBL" id="BAABBO010000021">
    <property type="protein sequence ID" value="GAA3977417.1"/>
    <property type="molecule type" value="Genomic_DNA"/>
</dbReference>
<sequence length="61" mass="6681">MRPDTSFHLKTYLFLYQLGQGGSNAGLTDGLLGEVFVGSSDISRQALKDGLEWNSYLLSRG</sequence>
<protein>
    <submittedName>
        <fullName evidence="1">Uncharacterized protein</fullName>
    </submittedName>
</protein>
<gene>
    <name evidence="1" type="ORF">GCM10022278_37740</name>
</gene>
<organism evidence="1 2">
    <name type="scientific">Allohahella marinimesophila</name>
    <dbReference type="NCBI Taxonomy" id="1054972"/>
    <lineage>
        <taxon>Bacteria</taxon>
        <taxon>Pseudomonadati</taxon>
        <taxon>Pseudomonadota</taxon>
        <taxon>Gammaproteobacteria</taxon>
        <taxon>Oceanospirillales</taxon>
        <taxon>Hahellaceae</taxon>
        <taxon>Allohahella</taxon>
    </lineage>
</organism>
<proteinExistence type="predicted"/>
<dbReference type="Proteomes" id="UP001501337">
    <property type="component" value="Unassembled WGS sequence"/>
</dbReference>
<name>A0ABP7Q6I2_9GAMM</name>
<reference evidence="2" key="1">
    <citation type="journal article" date="2019" name="Int. J. Syst. Evol. Microbiol.">
        <title>The Global Catalogue of Microorganisms (GCM) 10K type strain sequencing project: providing services to taxonomists for standard genome sequencing and annotation.</title>
        <authorList>
            <consortium name="The Broad Institute Genomics Platform"/>
            <consortium name="The Broad Institute Genome Sequencing Center for Infectious Disease"/>
            <person name="Wu L."/>
            <person name="Ma J."/>
        </authorList>
    </citation>
    <scope>NUCLEOTIDE SEQUENCE [LARGE SCALE GENOMIC DNA]</scope>
    <source>
        <strain evidence="2">JCM 17555</strain>
    </source>
</reference>
<comment type="caution">
    <text evidence="1">The sequence shown here is derived from an EMBL/GenBank/DDBJ whole genome shotgun (WGS) entry which is preliminary data.</text>
</comment>
<evidence type="ECO:0000313" key="1">
    <source>
        <dbReference type="EMBL" id="GAA3977417.1"/>
    </source>
</evidence>
<accession>A0ABP7Q6I2</accession>
<evidence type="ECO:0000313" key="2">
    <source>
        <dbReference type="Proteomes" id="UP001501337"/>
    </source>
</evidence>